<evidence type="ECO:0000256" key="5">
    <source>
        <dbReference type="ARBA" id="ARBA00023014"/>
    </source>
</evidence>
<dbReference type="InterPro" id="IPR004646">
    <property type="entry name" value="Fe-S_hydro-lyase_TtdA-typ_cat"/>
</dbReference>
<dbReference type="Pfam" id="PF05681">
    <property type="entry name" value="Fumerase"/>
    <property type="match status" value="1"/>
</dbReference>
<evidence type="ECO:0000313" key="8">
    <source>
        <dbReference type="EMBL" id="MRX83311.1"/>
    </source>
</evidence>
<evidence type="ECO:0000256" key="1">
    <source>
        <dbReference type="ARBA" id="ARBA00008876"/>
    </source>
</evidence>
<dbReference type="EMBL" id="VTFY01000011">
    <property type="protein sequence ID" value="MRX83311.1"/>
    <property type="molecule type" value="Genomic_DNA"/>
</dbReference>
<keyword evidence="3" id="KW-0479">Metal-binding</keyword>
<evidence type="ECO:0000256" key="4">
    <source>
        <dbReference type="ARBA" id="ARBA00023004"/>
    </source>
</evidence>
<dbReference type="GO" id="GO:0004333">
    <property type="term" value="F:fumarate hydratase activity"/>
    <property type="evidence" value="ECO:0007669"/>
    <property type="project" value="UniProtKB-EC"/>
</dbReference>
<name>A0A6N7RQY2_9ACTN</name>
<comment type="similarity">
    <text evidence="1">Belongs to the class-I fumarase family.</text>
</comment>
<protein>
    <submittedName>
        <fullName evidence="8">Fumarate hydratase</fullName>
        <ecNumber evidence="8">4.2.1.2</ecNumber>
    </submittedName>
</protein>
<proteinExistence type="inferred from homology"/>
<feature type="domain" description="Fe-S hydro-lyase tartrate dehydratase alpha-type catalytic" evidence="7">
    <location>
        <begin position="12"/>
        <end position="280"/>
    </location>
</feature>
<evidence type="ECO:0000259" key="7">
    <source>
        <dbReference type="Pfam" id="PF05681"/>
    </source>
</evidence>
<dbReference type="EC" id="4.2.1.2" evidence="8"/>
<evidence type="ECO:0000256" key="6">
    <source>
        <dbReference type="ARBA" id="ARBA00023239"/>
    </source>
</evidence>
<dbReference type="PANTHER" id="PTHR30389">
    <property type="entry name" value="FUMARATE HYDRATASE-RELATED"/>
    <property type="match status" value="1"/>
</dbReference>
<dbReference type="NCBIfam" id="NF004885">
    <property type="entry name" value="PRK06246.1"/>
    <property type="match status" value="1"/>
</dbReference>
<accession>A0A6N7RQY2</accession>
<keyword evidence="2" id="KW-0004">4Fe-4S</keyword>
<keyword evidence="6 8" id="KW-0456">Lyase</keyword>
<dbReference type="PANTHER" id="PTHR30389:SF17">
    <property type="entry name" value="L(+)-TARTRATE DEHYDRATASE SUBUNIT ALPHA-RELATED"/>
    <property type="match status" value="1"/>
</dbReference>
<dbReference type="NCBIfam" id="TIGR00722">
    <property type="entry name" value="ttdA_fumA_fumB"/>
    <property type="match status" value="1"/>
</dbReference>
<evidence type="ECO:0000256" key="3">
    <source>
        <dbReference type="ARBA" id="ARBA00022723"/>
    </source>
</evidence>
<sequence length="294" mass="30372">MDTIITKSQVADAVYAAIPQLACVLPADIEAGLVAARAVEDNPRGAAVLDQLLTNAAIAAEDGVPLCQDTGTVWASLEIGPDVIVRGDVFADVDDAVARAYTEARLRTSVVRDAVFDRANTGDNTPAFCDIHPVDEPGAARLHLMLKGGGSDNASRVVMLVPGAGKQGIVDELVRCVREKAANACPPLVVGVGIGATFDKVAGLAKRALMRPVDEPAADPRLRALEEELLEAVNATGLGPGGLGGRTTALAVRVATAPCHIAALPLAINMGCSAMRRVTVDLRGEAEGARHGVR</sequence>
<reference evidence="9" key="1">
    <citation type="submission" date="2019-08" db="EMBL/GenBank/DDBJ databases">
        <title>Arthrobacter sp. nov., isolated from plateau pika and Tibetan wild ass.</title>
        <authorList>
            <person name="Ge Y."/>
        </authorList>
    </citation>
    <scope>NUCLEOTIDE SEQUENCE [LARGE SCALE GENOMIC DNA]</scope>
    <source>
        <strain evidence="9">HF-4214</strain>
    </source>
</reference>
<dbReference type="InterPro" id="IPR051208">
    <property type="entry name" value="Class-I_Fumarase/Tartrate_DH"/>
</dbReference>
<evidence type="ECO:0000313" key="9">
    <source>
        <dbReference type="Proteomes" id="UP000438093"/>
    </source>
</evidence>
<dbReference type="GO" id="GO:0051539">
    <property type="term" value="F:4 iron, 4 sulfur cluster binding"/>
    <property type="evidence" value="ECO:0007669"/>
    <property type="project" value="UniProtKB-KW"/>
</dbReference>
<keyword evidence="9" id="KW-1185">Reference proteome</keyword>
<gene>
    <name evidence="8" type="ORF">GJG86_12535</name>
</gene>
<organism evidence="8 9">
    <name type="scientific">Eggerthella guodeyinii</name>
    <dbReference type="NCBI Taxonomy" id="2690837"/>
    <lineage>
        <taxon>Bacteria</taxon>
        <taxon>Bacillati</taxon>
        <taxon>Actinomycetota</taxon>
        <taxon>Coriobacteriia</taxon>
        <taxon>Eggerthellales</taxon>
        <taxon>Eggerthellaceae</taxon>
        <taxon>Eggerthella</taxon>
    </lineage>
</organism>
<evidence type="ECO:0000256" key="2">
    <source>
        <dbReference type="ARBA" id="ARBA00022485"/>
    </source>
</evidence>
<keyword evidence="5" id="KW-0411">Iron-sulfur</keyword>
<comment type="caution">
    <text evidence="8">The sequence shown here is derived from an EMBL/GenBank/DDBJ whole genome shotgun (WGS) entry which is preliminary data.</text>
</comment>
<keyword evidence="4" id="KW-0408">Iron</keyword>
<dbReference type="Proteomes" id="UP000438093">
    <property type="component" value="Unassembled WGS sequence"/>
</dbReference>
<dbReference type="AlphaFoldDB" id="A0A6N7RQY2"/>
<dbReference type="GO" id="GO:0046872">
    <property type="term" value="F:metal ion binding"/>
    <property type="evidence" value="ECO:0007669"/>
    <property type="project" value="UniProtKB-KW"/>
</dbReference>
<dbReference type="RefSeq" id="WP_154334139.1">
    <property type="nucleotide sequence ID" value="NZ_VTFY01000011.1"/>
</dbReference>